<reference evidence="5" key="1">
    <citation type="submission" date="2014-09" db="EMBL/GenBank/DDBJ databases">
        <title>Genome sequence of the luminous mushroom Mycena chlorophos for searching fungal bioluminescence genes.</title>
        <authorList>
            <person name="Tanaka Y."/>
            <person name="Kasuga D."/>
            <person name="Oba Y."/>
            <person name="Hase S."/>
            <person name="Sato K."/>
            <person name="Oba Y."/>
            <person name="Sakakibara Y."/>
        </authorList>
    </citation>
    <scope>NUCLEOTIDE SEQUENCE</scope>
</reference>
<keyword evidence="6" id="KW-1185">Reference proteome</keyword>
<dbReference type="InterPro" id="IPR053229">
    <property type="entry name" value="NADH-Q_oxidrdct_subunit"/>
</dbReference>
<dbReference type="Proteomes" id="UP000815677">
    <property type="component" value="Unassembled WGS sequence"/>
</dbReference>
<evidence type="ECO:0000313" key="5">
    <source>
        <dbReference type="EMBL" id="GAT55083.1"/>
    </source>
</evidence>
<proteinExistence type="predicted"/>
<dbReference type="PANTHER" id="PTHR34062">
    <property type="entry name" value="OXIDOREDUCTASE 21 KDA SUBUNIT, PUTATIVE (AFU_ORTHOLOGUE AFUA_4G04750)-RELATED"/>
    <property type="match status" value="1"/>
</dbReference>
<organism evidence="5 6">
    <name type="scientific">Mycena chlorophos</name>
    <name type="common">Agaric fungus</name>
    <name type="synonym">Agaricus chlorophos</name>
    <dbReference type="NCBI Taxonomy" id="658473"/>
    <lineage>
        <taxon>Eukaryota</taxon>
        <taxon>Fungi</taxon>
        <taxon>Dikarya</taxon>
        <taxon>Basidiomycota</taxon>
        <taxon>Agaricomycotina</taxon>
        <taxon>Agaricomycetes</taxon>
        <taxon>Agaricomycetidae</taxon>
        <taxon>Agaricales</taxon>
        <taxon>Marasmiineae</taxon>
        <taxon>Mycenaceae</taxon>
        <taxon>Mycena</taxon>
    </lineage>
</organism>
<dbReference type="PANTHER" id="PTHR34062:SF1">
    <property type="entry name" value="NADH-UBIQUINONE OXIDOREDUCTASE 21KDA SUBUNIT N-TERMINAL DOMAIN-CONTAINING PROTEIN"/>
    <property type="match status" value="1"/>
</dbReference>
<feature type="transmembrane region" description="Helical" evidence="2">
    <location>
        <begin position="67"/>
        <end position="85"/>
    </location>
</feature>
<accession>A0ABQ0LVI6</accession>
<feature type="domain" description="NADH-ubiquinone oxidoreductase 21kDa subunit N-terminal" evidence="3">
    <location>
        <begin position="15"/>
        <end position="97"/>
    </location>
</feature>
<feature type="region of interest" description="Disordered" evidence="1">
    <location>
        <begin position="161"/>
        <end position="180"/>
    </location>
</feature>
<evidence type="ECO:0008006" key="7">
    <source>
        <dbReference type="Google" id="ProtNLM"/>
    </source>
</evidence>
<name>A0ABQ0LVI6_MYCCL</name>
<dbReference type="Pfam" id="PF12853">
    <property type="entry name" value="NADH_u_ox_C"/>
    <property type="match status" value="1"/>
</dbReference>
<feature type="transmembrane region" description="Helical" evidence="2">
    <location>
        <begin position="38"/>
        <end position="55"/>
    </location>
</feature>
<evidence type="ECO:0000313" key="6">
    <source>
        <dbReference type="Proteomes" id="UP000815677"/>
    </source>
</evidence>
<evidence type="ECO:0000259" key="4">
    <source>
        <dbReference type="Pfam" id="PF12853"/>
    </source>
</evidence>
<evidence type="ECO:0000259" key="3">
    <source>
        <dbReference type="Pfam" id="PF10785"/>
    </source>
</evidence>
<dbReference type="EMBL" id="DF848888">
    <property type="protein sequence ID" value="GAT55083.1"/>
    <property type="molecule type" value="Genomic_DNA"/>
</dbReference>
<evidence type="ECO:0000256" key="1">
    <source>
        <dbReference type="SAM" id="MobiDB-lite"/>
    </source>
</evidence>
<evidence type="ECO:0000256" key="2">
    <source>
        <dbReference type="SAM" id="Phobius"/>
    </source>
</evidence>
<sequence length="180" mass="20413">MSDTTTIPKPLERKHPYPLIDTDPTAGRVLAYMRPSDYAQWAGYTAGTPALLYAWEKIDRTGGRMRPYMYTGAVLGCVAGFFVAYSRSTKRFWGWTENEREVKRDYEELSERARQGLPLWGESSQPEWVQAVAHRNSQYSALNLALFPMLNLVNHPYHGKDPKSYGTAEIDASTGDKKAE</sequence>
<dbReference type="InterPro" id="IPR024549">
    <property type="entry name" value="NADH-UbQ_OxRdtase_su21_C_fun"/>
</dbReference>
<dbReference type="Pfam" id="PF10785">
    <property type="entry name" value="NADH-u_ox-rdase"/>
    <property type="match status" value="1"/>
</dbReference>
<keyword evidence="2" id="KW-0472">Membrane</keyword>
<dbReference type="InterPro" id="IPR019721">
    <property type="entry name" value="NADH-UbQ_OxRdtase_su21_N"/>
</dbReference>
<keyword evidence="2" id="KW-1133">Transmembrane helix</keyword>
<feature type="domain" description="NADH-ubiquinone oxidoreductase 21kDa subunit C-terminal fungi" evidence="4">
    <location>
        <begin position="108"/>
        <end position="165"/>
    </location>
</feature>
<keyword evidence="2" id="KW-0812">Transmembrane</keyword>
<gene>
    <name evidence="5" type="ORF">MCHLO_11886</name>
</gene>
<feature type="region of interest" description="Disordered" evidence="1">
    <location>
        <begin position="1"/>
        <end position="20"/>
    </location>
</feature>
<protein>
    <recommendedName>
        <fullName evidence="7">NADH-ubiquinone oxidoreductase 21 kDa subunit</fullName>
    </recommendedName>
</protein>